<comment type="caution">
    <text evidence="2">The sequence shown here is derived from an EMBL/GenBank/DDBJ whole genome shotgun (WGS) entry which is preliminary data.</text>
</comment>
<keyword evidence="1" id="KW-0732">Signal</keyword>
<reference evidence="2 3" key="1">
    <citation type="journal article" date="2020" name="Phytopathology">
        <title>Genome Sequence Resources of Colletotrichum truncatum, C. plurivorum, C. musicola, and C. sojae: Four Species Pathogenic to Soybean (Glycine max).</title>
        <authorList>
            <person name="Rogerio F."/>
            <person name="Boufleur T.R."/>
            <person name="Ciampi-Guillardi M."/>
            <person name="Sukno S.A."/>
            <person name="Thon M.R."/>
            <person name="Massola Junior N.S."/>
            <person name="Baroncelli R."/>
        </authorList>
    </citation>
    <scope>NUCLEOTIDE SEQUENCE [LARGE SCALE GENOMIC DNA]</scope>
    <source>
        <strain evidence="2 3">LFN0009</strain>
    </source>
</reference>
<proteinExistence type="predicted"/>
<evidence type="ECO:0000313" key="3">
    <source>
        <dbReference type="Proteomes" id="UP000652219"/>
    </source>
</evidence>
<accession>A0A8H6MNB0</accession>
<name>A0A8H6MNB0_9PEZI</name>
<evidence type="ECO:0000256" key="1">
    <source>
        <dbReference type="SAM" id="SignalP"/>
    </source>
</evidence>
<dbReference type="Proteomes" id="UP000652219">
    <property type="component" value="Unassembled WGS sequence"/>
</dbReference>
<evidence type="ECO:0000313" key="2">
    <source>
        <dbReference type="EMBL" id="KAF6802280.1"/>
    </source>
</evidence>
<feature type="chain" id="PRO_5034587004" evidence="1">
    <location>
        <begin position="18"/>
        <end position="342"/>
    </location>
</feature>
<gene>
    <name evidence="2" type="ORF">CSOJ01_11696</name>
</gene>
<organism evidence="2 3">
    <name type="scientific">Colletotrichum sojae</name>
    <dbReference type="NCBI Taxonomy" id="2175907"/>
    <lineage>
        <taxon>Eukaryota</taxon>
        <taxon>Fungi</taxon>
        <taxon>Dikarya</taxon>
        <taxon>Ascomycota</taxon>
        <taxon>Pezizomycotina</taxon>
        <taxon>Sordariomycetes</taxon>
        <taxon>Hypocreomycetidae</taxon>
        <taxon>Glomerellales</taxon>
        <taxon>Glomerellaceae</taxon>
        <taxon>Colletotrichum</taxon>
        <taxon>Colletotrichum orchidearum species complex</taxon>
    </lineage>
</organism>
<sequence length="342" mass="37221">MRTCTTTALLLASSASALLYSTSPLISVGPRGSDPLFKTNLSDDAYHMAIINHRATHSVKFSPFPGIWRNQSDLNSDLEEWTWRVNVTYFAMPSEERENITRVTRIEDPYHVSTTYDFQWPGGGNLSDAMNRSTEGPPHGPFCVTVSTNLMPKNVSDLYKAENANSTSCEPVLGEECVKAILRHGSNVNFDNGCSKTGTSWARLPECQSTLGWTLRAPDPRGRPMFYRGFATATANIMPDDRNSPNLTEAERNNTLSSGEAFVGLQSGIVDGVNVTMDYLEAATRLQLMMISSTSGNMGAPQLLCMRVNTTVESAGNLVSATGVQTLRMVVVAALASFALTI</sequence>
<dbReference type="EMBL" id="WIGN01000278">
    <property type="protein sequence ID" value="KAF6802280.1"/>
    <property type="molecule type" value="Genomic_DNA"/>
</dbReference>
<keyword evidence="3" id="KW-1185">Reference proteome</keyword>
<protein>
    <submittedName>
        <fullName evidence="2">Uncharacterized protein</fullName>
    </submittedName>
</protein>
<dbReference type="AlphaFoldDB" id="A0A8H6MNB0"/>
<feature type="signal peptide" evidence="1">
    <location>
        <begin position="1"/>
        <end position="17"/>
    </location>
</feature>